<dbReference type="KEGG" id="agv:OJF2_78300"/>
<reference evidence="4 5" key="1">
    <citation type="submission" date="2019-08" db="EMBL/GenBank/DDBJ databases">
        <title>Deep-cultivation of Planctomycetes and their phenomic and genomic characterization uncovers novel biology.</title>
        <authorList>
            <person name="Wiegand S."/>
            <person name="Jogler M."/>
            <person name="Boedeker C."/>
            <person name="Pinto D."/>
            <person name="Vollmers J."/>
            <person name="Rivas-Marin E."/>
            <person name="Kohn T."/>
            <person name="Peeters S.H."/>
            <person name="Heuer A."/>
            <person name="Rast P."/>
            <person name="Oberbeckmann S."/>
            <person name="Bunk B."/>
            <person name="Jeske O."/>
            <person name="Meyerdierks A."/>
            <person name="Storesund J.E."/>
            <person name="Kallscheuer N."/>
            <person name="Luecker S."/>
            <person name="Lage O.M."/>
            <person name="Pohl T."/>
            <person name="Merkel B.J."/>
            <person name="Hornburger P."/>
            <person name="Mueller R.-W."/>
            <person name="Bruemmer F."/>
            <person name="Labrenz M."/>
            <person name="Spormann A.M."/>
            <person name="Op den Camp H."/>
            <person name="Overmann J."/>
            <person name="Amann R."/>
            <person name="Jetten M.S.M."/>
            <person name="Mascher T."/>
            <person name="Medema M.H."/>
            <person name="Devos D.P."/>
            <person name="Kaster A.-K."/>
            <person name="Ovreas L."/>
            <person name="Rohde M."/>
            <person name="Galperin M.Y."/>
            <person name="Jogler C."/>
        </authorList>
    </citation>
    <scope>NUCLEOTIDE SEQUENCE [LARGE SCALE GENOMIC DNA]</scope>
    <source>
        <strain evidence="4 5">OJF2</strain>
        <plasmid evidence="5">pojf2_1</plasmid>
    </source>
</reference>
<dbReference type="PROSITE" id="PS50006">
    <property type="entry name" value="FHA_DOMAIN"/>
    <property type="match status" value="2"/>
</dbReference>
<dbReference type="SMART" id="SM00240">
    <property type="entry name" value="FHA"/>
    <property type="match status" value="2"/>
</dbReference>
<feature type="domain" description="FHA" evidence="3">
    <location>
        <begin position="160"/>
        <end position="209"/>
    </location>
</feature>
<feature type="compositionally biased region" description="Low complexity" evidence="2">
    <location>
        <begin position="448"/>
        <end position="479"/>
    </location>
</feature>
<feature type="region of interest" description="Disordered" evidence="2">
    <location>
        <begin position="386"/>
        <end position="409"/>
    </location>
</feature>
<feature type="domain" description="FHA" evidence="3">
    <location>
        <begin position="36"/>
        <end position="78"/>
    </location>
</feature>
<dbReference type="RefSeq" id="WP_148599108.1">
    <property type="nucleotide sequence ID" value="NZ_CP042998.1"/>
</dbReference>
<evidence type="ECO:0000313" key="4">
    <source>
        <dbReference type="EMBL" id="QEH39216.1"/>
    </source>
</evidence>
<proteinExistence type="predicted"/>
<dbReference type="Pfam" id="PF00498">
    <property type="entry name" value="FHA"/>
    <property type="match status" value="2"/>
</dbReference>
<protein>
    <submittedName>
        <fullName evidence="4">FHA domain protein</fullName>
    </submittedName>
</protein>
<organism evidence="4 5">
    <name type="scientific">Aquisphaera giovannonii</name>
    <dbReference type="NCBI Taxonomy" id="406548"/>
    <lineage>
        <taxon>Bacteria</taxon>
        <taxon>Pseudomonadati</taxon>
        <taxon>Planctomycetota</taxon>
        <taxon>Planctomycetia</taxon>
        <taxon>Isosphaerales</taxon>
        <taxon>Isosphaeraceae</taxon>
        <taxon>Aquisphaera</taxon>
    </lineage>
</organism>
<sequence>MPSFLEACDVPDALEIGVRGLKPGEDGVLRLDQPFALIGRDPRADVSLDHRLVSRRHVYLQVVEGAGFWIDLDSRSGTSSAGQLRKSGWLDFDSPIHVGPFEIRRPAGKGAGGGPSREAGARVSPLVSRAHAGLPLPDVSLEFLNGPSRAAVWPMNRVMSLIGSASGCKFRLADPSVSSFHCSLVRTPLGLWAIDLLAPDGIAVNEVRSRFAPIADEDVLRVGRYRIRIRIRSAGGRPRPHGRGPARTARAGTLGLARDPDAGHPSDAGPLAARAADPGGPATGGLPAPLPGLHPSSIAWASVTASPSIDLGRGDIDQSMLVPLVNQFGAMQQQMLDQFQQAVSMLVQMFGNLHRDQMNTIREELDQLKDLTAEVQAIKLELAARSGASTPVQPTLPEMRRPAEAAPADHAVAADMPEEIPNPIAARIGPATPDPSPVAPPPAPDPSPIATAASRAASPPAAAATAAGRPRPGAAADPGASQDVILWLHQRMTSLQQERETRWQKILKLLPGAS</sequence>
<evidence type="ECO:0000313" key="5">
    <source>
        <dbReference type="Proteomes" id="UP000324233"/>
    </source>
</evidence>
<keyword evidence="5" id="KW-1185">Reference proteome</keyword>
<dbReference type="Proteomes" id="UP000324233">
    <property type="component" value="Plasmid pOJF2_1"/>
</dbReference>
<evidence type="ECO:0000256" key="1">
    <source>
        <dbReference type="SAM" id="Coils"/>
    </source>
</evidence>
<gene>
    <name evidence="4" type="ORF">OJF2_78300</name>
</gene>
<dbReference type="InterPro" id="IPR050923">
    <property type="entry name" value="Cell_Proc_Reg/RNA_Proc"/>
</dbReference>
<dbReference type="InterPro" id="IPR008984">
    <property type="entry name" value="SMAD_FHA_dom_sf"/>
</dbReference>
<feature type="compositionally biased region" description="Pro residues" evidence="2">
    <location>
        <begin position="432"/>
        <end position="447"/>
    </location>
</feature>
<name>A0A5B9WEY8_9BACT</name>
<keyword evidence="1" id="KW-0175">Coiled coil</keyword>
<dbReference type="InterPro" id="IPR000253">
    <property type="entry name" value="FHA_dom"/>
</dbReference>
<feature type="compositionally biased region" description="Low complexity" evidence="2">
    <location>
        <begin position="268"/>
        <end position="289"/>
    </location>
</feature>
<evidence type="ECO:0000256" key="2">
    <source>
        <dbReference type="SAM" id="MobiDB-lite"/>
    </source>
</evidence>
<dbReference type="PANTHER" id="PTHR23308">
    <property type="entry name" value="NUCLEAR INHIBITOR OF PROTEIN PHOSPHATASE-1"/>
    <property type="match status" value="1"/>
</dbReference>
<feature type="coiled-coil region" evidence="1">
    <location>
        <begin position="354"/>
        <end position="381"/>
    </location>
</feature>
<keyword evidence="4" id="KW-0614">Plasmid</keyword>
<feature type="region of interest" description="Disordered" evidence="2">
    <location>
        <begin position="255"/>
        <end position="289"/>
    </location>
</feature>
<dbReference type="SUPFAM" id="SSF49879">
    <property type="entry name" value="SMAD/FHA domain"/>
    <property type="match status" value="2"/>
</dbReference>
<dbReference type="EMBL" id="CP042998">
    <property type="protein sequence ID" value="QEH39216.1"/>
    <property type="molecule type" value="Genomic_DNA"/>
</dbReference>
<dbReference type="CDD" id="cd00060">
    <property type="entry name" value="FHA"/>
    <property type="match status" value="2"/>
</dbReference>
<dbReference type="Gene3D" id="2.60.200.20">
    <property type="match status" value="2"/>
</dbReference>
<dbReference type="AlphaFoldDB" id="A0A5B9WEY8"/>
<accession>A0A5B9WEY8</accession>
<evidence type="ECO:0000259" key="3">
    <source>
        <dbReference type="PROSITE" id="PS50006"/>
    </source>
</evidence>
<geneLocation type="plasmid" evidence="5">
    <name>pojf2_1</name>
</geneLocation>
<feature type="region of interest" description="Disordered" evidence="2">
    <location>
        <begin position="423"/>
        <end position="479"/>
    </location>
</feature>
<dbReference type="OrthoDB" id="283723at2"/>